<name>A0A6C0CSZ4_9ZZZZ</name>
<dbReference type="EMBL" id="MN739479">
    <property type="protein sequence ID" value="QHT07000.1"/>
    <property type="molecule type" value="Genomic_DNA"/>
</dbReference>
<organism evidence="2">
    <name type="scientific">viral metagenome</name>
    <dbReference type="NCBI Taxonomy" id="1070528"/>
    <lineage>
        <taxon>unclassified sequences</taxon>
        <taxon>metagenomes</taxon>
        <taxon>organismal metagenomes</taxon>
    </lineage>
</organism>
<dbReference type="AlphaFoldDB" id="A0A6C0CSZ4"/>
<protein>
    <submittedName>
        <fullName evidence="2">Uncharacterized protein</fullName>
    </submittedName>
</protein>
<evidence type="ECO:0000256" key="1">
    <source>
        <dbReference type="SAM" id="Phobius"/>
    </source>
</evidence>
<proteinExistence type="predicted"/>
<feature type="transmembrane region" description="Helical" evidence="1">
    <location>
        <begin position="55"/>
        <end position="72"/>
    </location>
</feature>
<accession>A0A6C0CSZ4</accession>
<reference evidence="2" key="1">
    <citation type="journal article" date="2020" name="Nature">
        <title>Giant virus diversity and host interactions through global metagenomics.</title>
        <authorList>
            <person name="Schulz F."/>
            <person name="Roux S."/>
            <person name="Paez-Espino D."/>
            <person name="Jungbluth S."/>
            <person name="Walsh D.A."/>
            <person name="Denef V.J."/>
            <person name="McMahon K.D."/>
            <person name="Konstantinidis K.T."/>
            <person name="Eloe-Fadrosh E.A."/>
            <person name="Kyrpides N.C."/>
            <person name="Woyke T."/>
        </authorList>
    </citation>
    <scope>NUCLEOTIDE SEQUENCE</scope>
    <source>
        <strain evidence="2">GVMAG-M-3300021962-46</strain>
    </source>
</reference>
<keyword evidence="1" id="KW-0812">Transmembrane</keyword>
<keyword evidence="1" id="KW-1133">Transmembrane helix</keyword>
<evidence type="ECO:0000313" key="2">
    <source>
        <dbReference type="EMBL" id="QHT07000.1"/>
    </source>
</evidence>
<keyword evidence="1" id="KW-0472">Membrane</keyword>
<sequence length="113" mass="13598">MDPNILNTASVFLVQVGARFINFNFTEAQKRMIQHPFIQNMILFAMFYISSRNPLTSLILLFIYNICLYYLLNEYSQFNIYNKNWLEQAGFQPYQQKKPIYKNYYNNISRLVI</sequence>